<evidence type="ECO:0000313" key="1">
    <source>
        <dbReference type="EMBL" id="AWP11719.1"/>
    </source>
</evidence>
<dbReference type="EMBL" id="CP026255">
    <property type="protein sequence ID" value="AWP11719.1"/>
    <property type="molecule type" value="Genomic_DNA"/>
</dbReference>
<accession>A0A2U9C7Y0</accession>
<evidence type="ECO:0000313" key="3">
    <source>
        <dbReference type="Proteomes" id="UP000246464"/>
    </source>
</evidence>
<evidence type="ECO:0000313" key="4">
    <source>
        <dbReference type="Proteomes" id="UP000438429"/>
    </source>
</evidence>
<dbReference type="Proteomes" id="UP000246464">
    <property type="component" value="Chromosome 13"/>
</dbReference>
<sequence>MSHCVIIPLRSILHHYDNIVFFNLKLFTEKSWRVAKRCTSFTIDRRFRFNASARDEQDVALKSNAPHMLRSCDRESHQPSRAVTKFPSLKIYTEGTQ</sequence>
<gene>
    <name evidence="2" type="ORF">F2P81_008277</name>
    <name evidence="1" type="ORF">SMAX5B_018976</name>
</gene>
<dbReference type="EMBL" id="VEVO01000007">
    <property type="protein sequence ID" value="KAF0040042.1"/>
    <property type="molecule type" value="Genomic_DNA"/>
</dbReference>
<protein>
    <submittedName>
        <fullName evidence="1">Uncharacterized protein</fullName>
    </submittedName>
</protein>
<dbReference type="Proteomes" id="UP000438429">
    <property type="component" value="Unassembled WGS sequence"/>
</dbReference>
<dbReference type="AlphaFoldDB" id="A0A2U9C7Y0"/>
<evidence type="ECO:0000313" key="2">
    <source>
        <dbReference type="EMBL" id="KAF0040042.1"/>
    </source>
</evidence>
<organism evidence="1 3">
    <name type="scientific">Scophthalmus maximus</name>
    <name type="common">Turbot</name>
    <name type="synonym">Psetta maxima</name>
    <dbReference type="NCBI Taxonomy" id="52904"/>
    <lineage>
        <taxon>Eukaryota</taxon>
        <taxon>Metazoa</taxon>
        <taxon>Chordata</taxon>
        <taxon>Craniata</taxon>
        <taxon>Vertebrata</taxon>
        <taxon>Euteleostomi</taxon>
        <taxon>Actinopterygii</taxon>
        <taxon>Neopterygii</taxon>
        <taxon>Teleostei</taxon>
        <taxon>Neoteleostei</taxon>
        <taxon>Acanthomorphata</taxon>
        <taxon>Carangaria</taxon>
        <taxon>Pleuronectiformes</taxon>
        <taxon>Pleuronectoidei</taxon>
        <taxon>Scophthalmidae</taxon>
        <taxon>Scophthalmus</taxon>
    </lineage>
</organism>
<proteinExistence type="predicted"/>
<keyword evidence="3" id="KW-1185">Reference proteome</keyword>
<reference evidence="1 3" key="1">
    <citation type="submission" date="2017-12" db="EMBL/GenBank/DDBJ databases">
        <title>Integrating genomic resources of turbot (Scophthalmus maximus) in depth evaluation of genetic and physical mapping variation across individuals.</title>
        <authorList>
            <person name="Martinez P."/>
        </authorList>
    </citation>
    <scope>NUCLEOTIDE SEQUENCE [LARGE SCALE GENOMIC DNA]</scope>
</reference>
<reference evidence="2 4" key="2">
    <citation type="submission" date="2019-06" db="EMBL/GenBank/DDBJ databases">
        <title>Draft genomes of female and male turbot (Scophthalmus maximus).</title>
        <authorList>
            <person name="Xu H."/>
            <person name="Xu X.-W."/>
            <person name="Shao C."/>
            <person name="Chen S."/>
        </authorList>
    </citation>
    <scope>NUCLEOTIDE SEQUENCE [LARGE SCALE GENOMIC DNA]</scope>
    <source>
        <strain evidence="2">Ysfricsl-2016a</strain>
        <tissue evidence="2">Blood</tissue>
    </source>
</reference>
<name>A0A2U9C7Y0_SCOMX</name>